<gene>
    <name evidence="2" type="ORF">HRTV-29_gp58</name>
</gene>
<protein>
    <submittedName>
        <fullName evidence="2">SPP1 gp17-like tail completion protein</fullName>
    </submittedName>
</protein>
<evidence type="ECO:0000256" key="1">
    <source>
        <dbReference type="SAM" id="MobiDB-lite"/>
    </source>
</evidence>
<dbReference type="Proteomes" id="UP000827282">
    <property type="component" value="Segment"/>
</dbReference>
<feature type="region of interest" description="Disordered" evidence="1">
    <location>
        <begin position="160"/>
        <end position="180"/>
    </location>
</feature>
<evidence type="ECO:0000313" key="3">
    <source>
        <dbReference type="Proteomes" id="UP000827282"/>
    </source>
</evidence>
<keyword evidence="3" id="KW-1185">Reference proteome</keyword>
<accession>A0AAE9BZJ8</accession>
<sequence>MLFDAPFEAAFGGVHDPDDVVYQVIRLLRNAATDEWDTATPAIRTYWDDAQSERGPGAGQPPVCYVWSPTDSTLEPFSMDGTRFDKGNTVEVQVWALRPDTAKRVQQNVTHILGTYINDNSGATPYSTLEPSGQGDFREQKPARDTQHYVMSVEIETRGLPPTREKDSGAFTAGFDDGFA</sequence>
<dbReference type="EMBL" id="MZ334526">
    <property type="protein sequence ID" value="UBF23336.1"/>
    <property type="molecule type" value="Genomic_DNA"/>
</dbReference>
<reference evidence="2" key="1">
    <citation type="submission" date="2021-05" db="EMBL/GenBank/DDBJ databases">
        <title>Diversity, taxonomy and evolution of archaeal viruses of the class Caudoviricetes.</title>
        <authorList>
            <person name="Liu Y."/>
            <person name="Demina T.A."/>
            <person name="Roux S."/>
            <person name="Aiewsakun P."/>
            <person name="Kazlauskas D."/>
            <person name="Simmonds P."/>
            <person name="Prangishvili D."/>
            <person name="Oksanen H.M."/>
            <person name="Krupovic M."/>
        </authorList>
    </citation>
    <scope>NUCLEOTIDE SEQUENCE</scope>
    <source>
        <strain evidence="2">HRTV-29/29</strain>
    </source>
</reference>
<name>A0AAE9BZJ8_9CAUD</name>
<evidence type="ECO:0000313" key="2">
    <source>
        <dbReference type="EMBL" id="UBF23336.1"/>
    </source>
</evidence>
<proteinExistence type="predicted"/>
<organism evidence="2 3">
    <name type="scientific">Halorubrum tailed virus 29</name>
    <dbReference type="NCBI Taxonomy" id="2878010"/>
    <lineage>
        <taxon>Viruses</taxon>
        <taxon>Duplodnaviria</taxon>
        <taxon>Heunggongvirae</taxon>
        <taxon>Uroviricota</taxon>
        <taxon>Caudoviricetes</taxon>
        <taxon>Kirjokansivirales</taxon>
        <taxon>Haloferuviridae</taxon>
        <taxon>Dpdavirus</taxon>
        <taxon>Dpdavirus caudatum</taxon>
        <taxon>Dpdavirus HRTV29</taxon>
    </lineage>
</organism>